<evidence type="ECO:0000313" key="8">
    <source>
        <dbReference type="EMBL" id="KAE9391624.1"/>
    </source>
</evidence>
<dbReference type="GO" id="GO:0005876">
    <property type="term" value="C:spindle microtubule"/>
    <property type="evidence" value="ECO:0007669"/>
    <property type="project" value="TreeGrafter"/>
</dbReference>
<keyword evidence="4" id="KW-0493">Microtubule</keyword>
<feature type="compositionally biased region" description="Low complexity" evidence="6">
    <location>
        <begin position="520"/>
        <end position="535"/>
    </location>
</feature>
<dbReference type="GO" id="GO:1990023">
    <property type="term" value="C:mitotic spindle midzone"/>
    <property type="evidence" value="ECO:0007669"/>
    <property type="project" value="TreeGrafter"/>
</dbReference>
<proteinExistence type="inferred from homology"/>
<evidence type="ECO:0000256" key="5">
    <source>
        <dbReference type="ARBA" id="ARBA00022776"/>
    </source>
</evidence>
<dbReference type="InterPro" id="IPR024395">
    <property type="entry name" value="CLASP_N_dom"/>
</dbReference>
<feature type="compositionally biased region" description="Polar residues" evidence="6">
    <location>
        <begin position="125"/>
        <end position="136"/>
    </location>
</feature>
<feature type="region of interest" description="Disordered" evidence="6">
    <location>
        <begin position="760"/>
        <end position="794"/>
    </location>
</feature>
<evidence type="ECO:0000256" key="2">
    <source>
        <dbReference type="ARBA" id="ARBA00009549"/>
    </source>
</evidence>
<evidence type="ECO:0000256" key="3">
    <source>
        <dbReference type="ARBA" id="ARBA00022618"/>
    </source>
</evidence>
<evidence type="ECO:0000256" key="1">
    <source>
        <dbReference type="ARBA" id="ARBA00004186"/>
    </source>
</evidence>
<feature type="compositionally biased region" description="Low complexity" evidence="6">
    <location>
        <begin position="501"/>
        <end position="512"/>
    </location>
</feature>
<dbReference type="InterPro" id="IPR016024">
    <property type="entry name" value="ARM-type_fold"/>
</dbReference>
<feature type="region of interest" description="Disordered" evidence="6">
    <location>
        <begin position="1124"/>
        <end position="1156"/>
    </location>
</feature>
<feature type="region of interest" description="Disordered" evidence="6">
    <location>
        <begin position="443"/>
        <end position="463"/>
    </location>
</feature>
<gene>
    <name evidence="8" type="ORF">BT96DRAFT_1001167</name>
</gene>
<dbReference type="PANTHER" id="PTHR21567">
    <property type="entry name" value="CLASP"/>
    <property type="match status" value="1"/>
</dbReference>
<feature type="compositionally biased region" description="Low complexity" evidence="6">
    <location>
        <begin position="542"/>
        <end position="566"/>
    </location>
</feature>
<evidence type="ECO:0000256" key="4">
    <source>
        <dbReference type="ARBA" id="ARBA00022701"/>
    </source>
</evidence>
<feature type="compositionally biased region" description="Low complexity" evidence="6">
    <location>
        <begin position="581"/>
        <end position="594"/>
    </location>
</feature>
<keyword evidence="3" id="KW-0132">Cell division</keyword>
<dbReference type="GO" id="GO:0005815">
    <property type="term" value="C:microtubule organizing center"/>
    <property type="evidence" value="ECO:0007669"/>
    <property type="project" value="TreeGrafter"/>
</dbReference>
<keyword evidence="5" id="KW-0498">Mitosis</keyword>
<dbReference type="GO" id="GO:0008017">
    <property type="term" value="F:microtubule binding"/>
    <property type="evidence" value="ECO:0007669"/>
    <property type="project" value="TreeGrafter"/>
</dbReference>
<comment type="similarity">
    <text evidence="2">Belongs to the CLASP family.</text>
</comment>
<dbReference type="Pfam" id="PF12348">
    <property type="entry name" value="CLASP_N"/>
    <property type="match status" value="1"/>
</dbReference>
<feature type="domain" description="CLASP N-terminal" evidence="7">
    <location>
        <begin position="210"/>
        <end position="439"/>
    </location>
</feature>
<dbReference type="GO" id="GO:0005881">
    <property type="term" value="C:cytoplasmic microtubule"/>
    <property type="evidence" value="ECO:0007669"/>
    <property type="project" value="TreeGrafter"/>
</dbReference>
<dbReference type="GO" id="GO:0051301">
    <property type="term" value="P:cell division"/>
    <property type="evidence" value="ECO:0007669"/>
    <property type="project" value="UniProtKB-KW"/>
</dbReference>
<sequence>MSTGSRGAKGPETPLAIFERFLRENGLASKVWKAREQCILTLVQIRKQHHMFPLRPYLPHLVDSLEDTDAHVRDCARQSIIELFSGPSVTDAARADLKKEMTKKGVRKTIVDGVLSKLLSGGNGVDSSPQSPTGSENGDAKSAGYVPPSLALQGRKASGPVAVPRAITGIPRPPSRAAAAAELSGPPTPTTEASTAAEIRPVYIASVRDLENEFQGMEKAFEGKETEHNWSAREQSVLRVRGMLKGDVHQRYFESFMACLKQGFIQWSFKTLASLRTTVCLNTCALYHELCVELGTSMDSFCETLLTNLLKMAGFTKKLAADRSQASVSSLITYTSGNPRIFLPLLSHCLKEKNVQARNFAILHFKTYIEVHGHRAKHAIEASGGLETLEGGIKKSLGDANIGVKASARVVFWSFNEVWRERGTAILETLSPIARKEVEKVCPNPDLATSIPPMTPKPTKKSSVAAAIAASRAKAKAIATAPPTLRHQATSASHVAPTRRSASPSLSKSTSQSPPPRPSSPLRTSTTAPTPSRSRVVSNGMPRSVSTSAVTPSTSRSNASASRSESPPSPVSDHSFHRRLSSPLASAASPTRPSTIRRAMQTALPASPPSPAESPPRRAVARVQPSAAAIAARMSNLMIPPSNGDEDSLLLATVIPLPDNDSDSDEHSVNLMSFSAAYERYPPAPASNSQTHSVSPKSADFKPMIGVSNALSTDSVTELAQAGGAPVVEDALRARAEQAESAAERLLELVEPEDGIAHPVLPPSLLVGSNASSGPSTPGKSKPSPIPLNQPVTPANRASNVMRQAALFQDSPAYNGKAPSLLDVLQDRSKETGWWLKRKSLLGQRATFDIAEADLENYIAALEQGNADQSVLQKLVFLCLENPAIDVLSPLSPDSIYPTSPTPFASFSSVSALHHDMWEKNKNFDKLLSSLGSYLISSTRDESEIEYGLMVVWQMLESQAMHLEGREGDVFTLLFRVRYCNKFNVLEATNTVRDALTARIEPVYGLTTLHASLRAFHAEAPPSEDDADVKAASYAFGLIALGKFVLRLPAEIAEEELPRIRTTLITGLNDAKSLVVREAAAAAIISAQLALRDETHLFALLDGLADEKKNLLTYLFDKHGARGLSHSSGRSGIDKLEKEMRRLDTRTSTPPRRPTS</sequence>
<dbReference type="PANTHER" id="PTHR21567:SF9">
    <property type="entry name" value="CLIP-ASSOCIATING PROTEIN"/>
    <property type="match status" value="1"/>
</dbReference>
<feature type="compositionally biased region" description="Basic and acidic residues" evidence="6">
    <location>
        <begin position="1132"/>
        <end position="1145"/>
    </location>
</feature>
<reference evidence="8" key="1">
    <citation type="journal article" date="2019" name="Environ. Microbiol.">
        <title>Fungal ecological strategies reflected in gene transcription - a case study of two litter decomposers.</title>
        <authorList>
            <person name="Barbi F."/>
            <person name="Kohler A."/>
            <person name="Barry K."/>
            <person name="Baskaran P."/>
            <person name="Daum C."/>
            <person name="Fauchery L."/>
            <person name="Ihrmark K."/>
            <person name="Kuo A."/>
            <person name="LaButti K."/>
            <person name="Lipzen A."/>
            <person name="Morin E."/>
            <person name="Grigoriev I.V."/>
            <person name="Henrissat B."/>
            <person name="Lindahl B."/>
            <person name="Martin F."/>
        </authorList>
    </citation>
    <scope>NUCLEOTIDE SEQUENCE</scope>
    <source>
        <strain evidence="8">JB14</strain>
    </source>
</reference>
<name>A0A6A4H2M7_9AGAR</name>
<comment type="subcellular location">
    <subcellularLocation>
        <location evidence="1">Cytoplasm</location>
        <location evidence="1">Cytoskeleton</location>
        <location evidence="1">Spindle</location>
    </subcellularLocation>
</comment>
<dbReference type="SUPFAM" id="SSF48371">
    <property type="entry name" value="ARM repeat"/>
    <property type="match status" value="1"/>
</dbReference>
<evidence type="ECO:0000313" key="9">
    <source>
        <dbReference type="Proteomes" id="UP000799118"/>
    </source>
</evidence>
<keyword evidence="5" id="KW-0131">Cell cycle</keyword>
<dbReference type="EMBL" id="ML769618">
    <property type="protein sequence ID" value="KAE9391624.1"/>
    <property type="molecule type" value="Genomic_DNA"/>
</dbReference>
<dbReference type="AlphaFoldDB" id="A0A6A4H2M7"/>
<evidence type="ECO:0000256" key="6">
    <source>
        <dbReference type="SAM" id="MobiDB-lite"/>
    </source>
</evidence>
<dbReference type="Gene3D" id="1.25.10.10">
    <property type="entry name" value="Leucine-rich Repeat Variant"/>
    <property type="match status" value="2"/>
</dbReference>
<dbReference type="Proteomes" id="UP000799118">
    <property type="component" value="Unassembled WGS sequence"/>
</dbReference>
<dbReference type="InterPro" id="IPR011989">
    <property type="entry name" value="ARM-like"/>
</dbReference>
<keyword evidence="9" id="KW-1185">Reference proteome</keyword>
<feature type="region of interest" description="Disordered" evidence="6">
    <location>
        <begin position="478"/>
        <end position="624"/>
    </location>
</feature>
<accession>A0A6A4H2M7</accession>
<dbReference type="GO" id="GO:0090307">
    <property type="term" value="P:mitotic spindle assembly"/>
    <property type="evidence" value="ECO:0007669"/>
    <property type="project" value="TreeGrafter"/>
</dbReference>
<evidence type="ECO:0000259" key="7">
    <source>
        <dbReference type="Pfam" id="PF12348"/>
    </source>
</evidence>
<protein>
    <recommendedName>
        <fullName evidence="7">CLASP N-terminal domain-containing protein</fullName>
    </recommendedName>
</protein>
<feature type="region of interest" description="Disordered" evidence="6">
    <location>
        <begin position="121"/>
        <end position="196"/>
    </location>
</feature>
<feature type="compositionally biased region" description="Low complexity" evidence="6">
    <location>
        <begin position="772"/>
        <end position="783"/>
    </location>
</feature>
<dbReference type="OrthoDB" id="46159at2759"/>
<organism evidence="8 9">
    <name type="scientific">Gymnopus androsaceus JB14</name>
    <dbReference type="NCBI Taxonomy" id="1447944"/>
    <lineage>
        <taxon>Eukaryota</taxon>
        <taxon>Fungi</taxon>
        <taxon>Dikarya</taxon>
        <taxon>Basidiomycota</taxon>
        <taxon>Agaricomycotina</taxon>
        <taxon>Agaricomycetes</taxon>
        <taxon>Agaricomycetidae</taxon>
        <taxon>Agaricales</taxon>
        <taxon>Marasmiineae</taxon>
        <taxon>Omphalotaceae</taxon>
        <taxon>Gymnopus</taxon>
    </lineage>
</organism>